<dbReference type="Proteomes" id="UP000198908">
    <property type="component" value="Unassembled WGS sequence"/>
</dbReference>
<sequence>MNNIDSITNDTSVKNNDQRDAFADKFMKMAKQHGIFYTMTYDKDNFSIRVDGTHMKQNCNLNNVYAEYRAAYGKARDAILRNYLRGVKEALSSDVVLGAPFNKIRHRLRPLLRNRILTDNERYEFKGDDPSEFRPTPRKLFSSDANIVLGVDSHHTLMEVRQKHLESWGISFDDALDIAMNNLEAVSPIHFEGSREGVFRGGWLDYYDSSRLLLPDLFSRYGHFDDPVIVIPESGVIYITNKADKAAQLHMLNALQKHVNTTLKIVSTQMYHFVDGKPTEYKPEDNQLEFKLAEINKPLFQSYAQQQKKIVEDYLIETGNWAYFMSPMVVRAKEKDSIATVCCWSNDMECIFPEADIVTVTHVTSADEGTFHVHSDPVLMWCDVIEKYGHLLQKMEGFPNLYRAAPFANHQEATAMAA</sequence>
<accession>A0A1G6GV99</accession>
<keyword evidence="2" id="KW-1185">Reference proteome</keyword>
<dbReference type="RefSeq" id="WP_091993636.1">
    <property type="nucleotide sequence ID" value="NZ_FMYQ01000001.1"/>
</dbReference>
<dbReference type="AlphaFoldDB" id="A0A1G6GV99"/>
<dbReference type="OrthoDB" id="6770354at2"/>
<gene>
    <name evidence="1" type="ORF">SAMN05421548_101380</name>
</gene>
<evidence type="ECO:0000313" key="2">
    <source>
        <dbReference type="Proteomes" id="UP000198908"/>
    </source>
</evidence>
<evidence type="ECO:0000313" key="1">
    <source>
        <dbReference type="EMBL" id="SDB85970.1"/>
    </source>
</evidence>
<protein>
    <submittedName>
        <fullName evidence="1">Uncharacterized protein</fullName>
    </submittedName>
</protein>
<name>A0A1G6GV99_9BURK</name>
<dbReference type="STRING" id="416944.SAMN05421548_101380"/>
<organism evidence="1 2">
    <name type="scientific">Paraburkholderia lycopersici</name>
    <dbReference type="NCBI Taxonomy" id="416944"/>
    <lineage>
        <taxon>Bacteria</taxon>
        <taxon>Pseudomonadati</taxon>
        <taxon>Pseudomonadota</taxon>
        <taxon>Betaproteobacteria</taxon>
        <taxon>Burkholderiales</taxon>
        <taxon>Burkholderiaceae</taxon>
        <taxon>Paraburkholderia</taxon>
    </lineage>
</organism>
<reference evidence="2" key="1">
    <citation type="submission" date="2016-09" db="EMBL/GenBank/DDBJ databases">
        <authorList>
            <person name="Varghese N."/>
            <person name="Submissions S."/>
        </authorList>
    </citation>
    <scope>NUCLEOTIDE SEQUENCE [LARGE SCALE GENOMIC DNA]</scope>
    <source>
        <strain evidence="2">TNe-862</strain>
    </source>
</reference>
<dbReference type="EMBL" id="FMYQ01000001">
    <property type="protein sequence ID" value="SDB85970.1"/>
    <property type="molecule type" value="Genomic_DNA"/>
</dbReference>
<proteinExistence type="predicted"/>